<accession>A0A381V713</accession>
<name>A0A381V713_9ZZZZ</name>
<sequence>MGQLGYLLPALVFFGVFFSTGKDFLKATAAIMVVVTLQVIYEKFKRGVVEKKLFLTWVALLVFGSATLLFRDPAFLQWKVSIINWLFASILIGNQLLKRPPILKSFMKMASPEGLPRISDKAWLDMTYLWAFAFFAIGMVNLYFMLYTSLTTWVNFKLFGVLGMTFVFAILNAIYLSRFATKEAGKSS</sequence>
<protein>
    <recommendedName>
        <fullName evidence="7">Intracellular septation protein A</fullName>
    </recommendedName>
</protein>
<reference evidence="6" key="1">
    <citation type="submission" date="2018-05" db="EMBL/GenBank/DDBJ databases">
        <authorList>
            <person name="Lanie J.A."/>
            <person name="Ng W.-L."/>
            <person name="Kazmierczak K.M."/>
            <person name="Andrzejewski T.M."/>
            <person name="Davidsen T.M."/>
            <person name="Wayne K.J."/>
            <person name="Tettelin H."/>
            <person name="Glass J.I."/>
            <person name="Rusch D."/>
            <person name="Podicherti R."/>
            <person name="Tsui H.-C.T."/>
            <person name="Winkler M.E."/>
        </authorList>
    </citation>
    <scope>NUCLEOTIDE SEQUENCE</scope>
</reference>
<keyword evidence="3 5" id="KW-1133">Transmembrane helix</keyword>
<keyword evidence="4 5" id="KW-0472">Membrane</keyword>
<keyword evidence="1" id="KW-1003">Cell membrane</keyword>
<dbReference type="PANTHER" id="PTHR36917:SF1">
    <property type="entry name" value="INNER MEMBRANE-SPANNING PROTEIN YCIB"/>
    <property type="match status" value="1"/>
</dbReference>
<evidence type="ECO:0000256" key="4">
    <source>
        <dbReference type="ARBA" id="ARBA00023136"/>
    </source>
</evidence>
<feature type="transmembrane region" description="Helical" evidence="5">
    <location>
        <begin position="76"/>
        <end position="97"/>
    </location>
</feature>
<feature type="transmembrane region" description="Helical" evidence="5">
    <location>
        <begin position="127"/>
        <end position="146"/>
    </location>
</feature>
<dbReference type="PANTHER" id="PTHR36917">
    <property type="entry name" value="INTRACELLULAR SEPTATION PROTEIN A-RELATED"/>
    <property type="match status" value="1"/>
</dbReference>
<dbReference type="EMBL" id="UINC01007790">
    <property type="protein sequence ID" value="SVA35093.1"/>
    <property type="molecule type" value="Genomic_DNA"/>
</dbReference>
<dbReference type="HAMAP" id="MF_00189">
    <property type="entry name" value="YciB"/>
    <property type="match status" value="1"/>
</dbReference>
<evidence type="ECO:0000256" key="1">
    <source>
        <dbReference type="ARBA" id="ARBA00022475"/>
    </source>
</evidence>
<evidence type="ECO:0008006" key="7">
    <source>
        <dbReference type="Google" id="ProtNLM"/>
    </source>
</evidence>
<feature type="transmembrane region" description="Helical" evidence="5">
    <location>
        <begin position="158"/>
        <end position="176"/>
    </location>
</feature>
<evidence type="ECO:0000256" key="5">
    <source>
        <dbReference type="SAM" id="Phobius"/>
    </source>
</evidence>
<dbReference type="InterPro" id="IPR006008">
    <property type="entry name" value="YciB"/>
</dbReference>
<dbReference type="Pfam" id="PF04279">
    <property type="entry name" value="IspA"/>
    <property type="match status" value="1"/>
</dbReference>
<gene>
    <name evidence="6" type="ORF">METZ01_LOCUS87947</name>
</gene>
<evidence type="ECO:0000256" key="2">
    <source>
        <dbReference type="ARBA" id="ARBA00022692"/>
    </source>
</evidence>
<dbReference type="AlphaFoldDB" id="A0A381V713"/>
<evidence type="ECO:0000313" key="6">
    <source>
        <dbReference type="EMBL" id="SVA35093.1"/>
    </source>
</evidence>
<dbReference type="GO" id="GO:0005886">
    <property type="term" value="C:plasma membrane"/>
    <property type="evidence" value="ECO:0007669"/>
    <property type="project" value="TreeGrafter"/>
</dbReference>
<evidence type="ECO:0000256" key="3">
    <source>
        <dbReference type="ARBA" id="ARBA00022989"/>
    </source>
</evidence>
<keyword evidence="2 5" id="KW-0812">Transmembrane</keyword>
<feature type="transmembrane region" description="Helical" evidence="5">
    <location>
        <begin position="53"/>
        <end position="70"/>
    </location>
</feature>
<organism evidence="6">
    <name type="scientific">marine metagenome</name>
    <dbReference type="NCBI Taxonomy" id="408172"/>
    <lineage>
        <taxon>unclassified sequences</taxon>
        <taxon>metagenomes</taxon>
        <taxon>ecological metagenomes</taxon>
    </lineage>
</organism>
<proteinExistence type="inferred from homology"/>